<reference evidence="2" key="1">
    <citation type="submission" date="2015-04" db="UniProtKB">
        <authorList>
            <consortium name="EnsemblPlants"/>
        </authorList>
    </citation>
    <scope>IDENTIFICATION</scope>
</reference>
<dbReference type="InterPro" id="IPR057135">
    <property type="entry name" value="At4g27190-like_LRR"/>
</dbReference>
<keyword evidence="3" id="KW-1185">Reference proteome</keyword>
<dbReference type="InterPro" id="IPR032675">
    <property type="entry name" value="LRR_dom_sf"/>
</dbReference>
<protein>
    <recommendedName>
        <fullName evidence="1">Disease resistance protein At4g27190-like leucine-rich repeats domain-containing protein</fullName>
    </recommendedName>
</protein>
<feature type="domain" description="Disease resistance protein At4g27190-like leucine-rich repeats" evidence="1">
    <location>
        <begin position="832"/>
        <end position="948"/>
    </location>
</feature>
<dbReference type="Proteomes" id="UP000026962">
    <property type="component" value="Chromosome 10"/>
</dbReference>
<dbReference type="AlphaFoldDB" id="A0A0E0M5M0"/>
<dbReference type="Gramene" id="OPUNC10G02380.1">
    <property type="protein sequence ID" value="OPUNC10G02380.1"/>
    <property type="gene ID" value="OPUNC10G02380"/>
</dbReference>
<dbReference type="Gene3D" id="3.80.10.10">
    <property type="entry name" value="Ribonuclease Inhibitor"/>
    <property type="match status" value="2"/>
</dbReference>
<dbReference type="STRING" id="4537.A0A0E0M5M0"/>
<dbReference type="HOGENOM" id="CLU_007112_0_0_1"/>
<dbReference type="OMA" id="CENAMIW"/>
<accession>A0A0E0M5M0</accession>
<dbReference type="eggNOG" id="ENOG502SYYC">
    <property type="taxonomic scope" value="Eukaryota"/>
</dbReference>
<evidence type="ECO:0000313" key="2">
    <source>
        <dbReference type="EnsemblPlants" id="OPUNC10G02380.1"/>
    </source>
</evidence>
<sequence>MTIYFHGWCGFGASAVLRSVADEITSMRDYAELCIEKVIHIDCSTWKSRRAMQRAIAVELNLDASVMEAFGKADEEDDFSGVGEGSRSEIMSVAGVINQTLRDQRFMVVFHNGSADDIDIGSFGISRFTTIRPNLVLWTFGRRLQASEDSIIKNRVKNAQLFAYESAYTVPRKGLILPVLRKESTAIAANYPCMQKMDPERIVQCCLYGLFIYLCVPKNTQHDWQAQASDYWMCDCIMQDDLAEEISSALSKEIKWDLHPDLLDEFGIYLLKSSTHNHICFRRLRFGKYNPHQTPTSYPWISIVASKILETRHLITENEEVSSYFFAPENHNDPLVLPDGLFNQSTNLHVLQLSYCAFSFASPPFTSCRNLRFLGLDHCKDSKTSKQNDLSKWQFLHSLWVLHLNCTYWYQLFSEETADHIINLRNLHRLRLINSMGQPNLSMGIDNFFINKTKLKILDLSGNTSMENLPNNLSEARGLEVLILDGCGGLENVVSDELPFSLRSFSMDGYGPALKLASPVELPTINLRPSFVDTEVEIKTSMISLKGCTQLENLFLRWLPNLLELDLSGTAIKILDFTTMVMGVSSLKRLFLLGCTQFRAIKWESNTETKLELLCIDTRPGMECPRPSVDNNKSLLHVHAFIVDARLARSLLHPIINNWQAHFNIHVTSSMVYNRVVHPQGGSCKDKTGQSSDQVNLQEHVIQTNLWQKLVPIGQYHDVLKMVGENTMQSFTQPPTEQLSRHVEIAEGSRNLESELDENSPHRTLAHLVKSKVQSLHMHDASSNASLPGGERWYYLKRCRIERCPNLKTVFPADACDFLELETVLVLDLLMAHCIWRKGFRRSNQCFKKLRHLHLCSCPNLKFVLPVWVSSFPYLETIYVIDCSDLRNIFVLDGNYPNKIGIDGVKFQTLTTIHLHALPMLQHICEVKMVAPVLKTIKTRGCLNLRRLPVVTANEPKPTVEIEKDVWDALEWDGLKVGHHPSLFKAPLHSHYYRKKLPRVSVLG</sequence>
<organism evidence="2">
    <name type="scientific">Oryza punctata</name>
    <name type="common">Red rice</name>
    <dbReference type="NCBI Taxonomy" id="4537"/>
    <lineage>
        <taxon>Eukaryota</taxon>
        <taxon>Viridiplantae</taxon>
        <taxon>Streptophyta</taxon>
        <taxon>Embryophyta</taxon>
        <taxon>Tracheophyta</taxon>
        <taxon>Spermatophyta</taxon>
        <taxon>Magnoliopsida</taxon>
        <taxon>Liliopsida</taxon>
        <taxon>Poales</taxon>
        <taxon>Poaceae</taxon>
        <taxon>BOP clade</taxon>
        <taxon>Oryzoideae</taxon>
        <taxon>Oryzeae</taxon>
        <taxon>Oryzinae</taxon>
        <taxon>Oryza</taxon>
    </lineage>
</organism>
<dbReference type="Pfam" id="PF23247">
    <property type="entry name" value="LRR_RPS2"/>
    <property type="match status" value="1"/>
</dbReference>
<dbReference type="SUPFAM" id="SSF52047">
    <property type="entry name" value="RNI-like"/>
    <property type="match status" value="1"/>
</dbReference>
<evidence type="ECO:0000259" key="1">
    <source>
        <dbReference type="Pfam" id="PF23247"/>
    </source>
</evidence>
<dbReference type="PANTHER" id="PTHR33463">
    <property type="entry name" value="NB-ARC DOMAIN-CONTAINING PROTEIN-RELATED"/>
    <property type="match status" value="1"/>
</dbReference>
<dbReference type="SUPFAM" id="SSF52058">
    <property type="entry name" value="L domain-like"/>
    <property type="match status" value="1"/>
</dbReference>
<name>A0A0E0M5M0_ORYPU</name>
<reference evidence="2" key="2">
    <citation type="submission" date="2018-05" db="EMBL/GenBank/DDBJ databases">
        <title>OpunRS2 (Oryza punctata Reference Sequence Version 2).</title>
        <authorList>
            <person name="Zhang J."/>
            <person name="Kudrna D."/>
            <person name="Lee S."/>
            <person name="Talag J."/>
            <person name="Welchert J."/>
            <person name="Wing R.A."/>
        </authorList>
    </citation>
    <scope>NUCLEOTIDE SEQUENCE [LARGE SCALE GENOMIC DNA]</scope>
</reference>
<dbReference type="EnsemblPlants" id="OPUNC10G02380.1">
    <property type="protein sequence ID" value="OPUNC10G02380.1"/>
    <property type="gene ID" value="OPUNC10G02380"/>
</dbReference>
<evidence type="ECO:0000313" key="3">
    <source>
        <dbReference type="Proteomes" id="UP000026962"/>
    </source>
</evidence>
<proteinExistence type="predicted"/>
<dbReference type="InterPro" id="IPR050905">
    <property type="entry name" value="Plant_NBS-LRR"/>
</dbReference>
<dbReference type="PANTHER" id="PTHR33463:SF194">
    <property type="entry name" value="OS04G0431700 PROTEIN"/>
    <property type="match status" value="1"/>
</dbReference>